<dbReference type="Gene3D" id="1.10.645.10">
    <property type="entry name" value="Cytochrome-c3 Hydrogenase, chain B"/>
    <property type="match status" value="1"/>
</dbReference>
<feature type="domain" description="NADH-quinone oxidoreductase subunit D" evidence="4">
    <location>
        <begin position="255"/>
        <end position="420"/>
    </location>
</feature>
<evidence type="ECO:0000256" key="2">
    <source>
        <dbReference type="ARBA" id="ARBA00023027"/>
    </source>
</evidence>
<dbReference type="SUPFAM" id="SSF143243">
    <property type="entry name" value="Nqo5-like"/>
    <property type="match status" value="1"/>
</dbReference>
<dbReference type="PANTHER" id="PTHR43485:SF1">
    <property type="entry name" value="FORMATE HYDROGENLYASE SUBUNIT 5-RELATED"/>
    <property type="match status" value="1"/>
</dbReference>
<accession>A0A932HXL1</accession>
<name>A0A932HXL1_UNCTE</name>
<dbReference type="GO" id="GO:0016651">
    <property type="term" value="F:oxidoreductase activity, acting on NAD(P)H"/>
    <property type="evidence" value="ECO:0007669"/>
    <property type="project" value="InterPro"/>
</dbReference>
<dbReference type="Pfam" id="PF00346">
    <property type="entry name" value="Complex1_49kDa"/>
    <property type="match status" value="2"/>
</dbReference>
<evidence type="ECO:0000259" key="3">
    <source>
        <dbReference type="Pfam" id="PF00329"/>
    </source>
</evidence>
<keyword evidence="2" id="KW-0520">NAD</keyword>
<proteinExistence type="predicted"/>
<dbReference type="InterPro" id="IPR037232">
    <property type="entry name" value="NADH_quin_OxRdtase_su_C/D-like"/>
</dbReference>
<feature type="domain" description="NADH-quinone oxidoreductase subunit D" evidence="4">
    <location>
        <begin position="431"/>
        <end position="491"/>
    </location>
</feature>
<dbReference type="Pfam" id="PF00329">
    <property type="entry name" value="Complex1_30kDa"/>
    <property type="match status" value="1"/>
</dbReference>
<evidence type="ECO:0000256" key="1">
    <source>
        <dbReference type="ARBA" id="ARBA00023002"/>
    </source>
</evidence>
<dbReference type="AlphaFoldDB" id="A0A932HXL1"/>
<evidence type="ECO:0000259" key="4">
    <source>
        <dbReference type="Pfam" id="PF00346"/>
    </source>
</evidence>
<dbReference type="EMBL" id="JACPUR010000001">
    <property type="protein sequence ID" value="MBI3126273.1"/>
    <property type="molecule type" value="Genomic_DNA"/>
</dbReference>
<dbReference type="InterPro" id="IPR029014">
    <property type="entry name" value="NiFe-Hase_large"/>
</dbReference>
<dbReference type="Gene3D" id="3.30.460.80">
    <property type="entry name" value="NADH:ubiquinone oxidoreductase, 30kDa subunit"/>
    <property type="match status" value="1"/>
</dbReference>
<keyword evidence="1" id="KW-0560">Oxidoreductase</keyword>
<sequence>MSRAGFLQLKSGEAAPRAQIPEWPAEDFHRRASAALQDGLRIAAYFTDSGPENAFPALLLVLADDAEGKLYAAGSRVGGDSFPSLTPLCPQAHLFEREIFEQTGLRPAGHPWLKPVRFPSLGAPRPETAQAAYYRVEGEEVHEVAVGPVHAGVIEPGHFRFQCHGEAVFHLEIGLGYQHRGVERALAGGEAKKRIHYIETLAGDTSVGHATAHCQAVEALAGCAVPPRAETVRGIALELERLANHAGDLGALAGDVGFLPTASYCGRLRGDFLNMTAFLCGNRFGRGLVCPGGVKLDLTEAMIPELAARLDGAMRDLAGAVELMWASSSAMGRLEETGRISREVCGELGMVGPAARASGVPLDVRRDHPTGVFRRVKVPVSLGQAGDVHARAWVRWLECQRSSDLIRNLLRELPAGPVRSPLGDLAPGAFAVSLVEGWRGEICHCVSADGEGRLSRYKVVDPSFHNWVGLAMALRGQQISDFPLCNKSFNLSYCGHDL</sequence>
<dbReference type="InterPro" id="IPR001268">
    <property type="entry name" value="NADH_UbQ_OxRdtase_30kDa_su"/>
</dbReference>
<organism evidence="5 6">
    <name type="scientific">Tectimicrobiota bacterium</name>
    <dbReference type="NCBI Taxonomy" id="2528274"/>
    <lineage>
        <taxon>Bacteria</taxon>
        <taxon>Pseudomonadati</taxon>
        <taxon>Nitrospinota/Tectimicrobiota group</taxon>
        <taxon>Candidatus Tectimicrobiota</taxon>
    </lineage>
</organism>
<reference evidence="5" key="1">
    <citation type="submission" date="2020-07" db="EMBL/GenBank/DDBJ databases">
        <title>Huge and variable diversity of episymbiotic CPR bacteria and DPANN archaea in groundwater ecosystems.</title>
        <authorList>
            <person name="He C.Y."/>
            <person name="Keren R."/>
            <person name="Whittaker M."/>
            <person name="Farag I.F."/>
            <person name="Doudna J."/>
            <person name="Cate J.H.D."/>
            <person name="Banfield J.F."/>
        </authorList>
    </citation>
    <scope>NUCLEOTIDE SEQUENCE</scope>
    <source>
        <strain evidence="5">NC_groundwater_763_Ag_S-0.2um_68_21</strain>
    </source>
</reference>
<gene>
    <name evidence="5" type="ORF">HYZ11_01540</name>
</gene>
<evidence type="ECO:0000313" key="5">
    <source>
        <dbReference type="EMBL" id="MBI3126273.1"/>
    </source>
</evidence>
<dbReference type="GO" id="GO:0008137">
    <property type="term" value="F:NADH dehydrogenase (ubiquinone) activity"/>
    <property type="evidence" value="ECO:0007669"/>
    <property type="project" value="InterPro"/>
</dbReference>
<dbReference type="GO" id="GO:0048038">
    <property type="term" value="F:quinone binding"/>
    <property type="evidence" value="ECO:0007669"/>
    <property type="project" value="InterPro"/>
</dbReference>
<dbReference type="SUPFAM" id="SSF56762">
    <property type="entry name" value="HydB/Nqo4-like"/>
    <property type="match status" value="1"/>
</dbReference>
<comment type="caution">
    <text evidence="5">The sequence shown here is derived from an EMBL/GenBank/DDBJ whole genome shotgun (WGS) entry which is preliminary data.</text>
</comment>
<evidence type="ECO:0000313" key="6">
    <source>
        <dbReference type="Proteomes" id="UP000782312"/>
    </source>
</evidence>
<dbReference type="GO" id="GO:0051287">
    <property type="term" value="F:NAD binding"/>
    <property type="evidence" value="ECO:0007669"/>
    <property type="project" value="InterPro"/>
</dbReference>
<dbReference type="Proteomes" id="UP000782312">
    <property type="component" value="Unassembled WGS sequence"/>
</dbReference>
<dbReference type="PANTHER" id="PTHR43485">
    <property type="entry name" value="HYDROGENASE-4 COMPONENT G"/>
    <property type="match status" value="1"/>
</dbReference>
<dbReference type="InterPro" id="IPR052197">
    <property type="entry name" value="ComplexI_49kDa-like"/>
</dbReference>
<dbReference type="InterPro" id="IPR001135">
    <property type="entry name" value="NADH_Q_OxRdtase_suD"/>
</dbReference>
<feature type="domain" description="NADH:ubiquinone oxidoreductase 30kDa subunit" evidence="3">
    <location>
        <begin position="80"/>
        <end position="116"/>
    </location>
</feature>
<protein>
    <submittedName>
        <fullName evidence="5">NADH-quinone oxidoreductase subunit C</fullName>
    </submittedName>
</protein>